<keyword evidence="7 8" id="KW-0520">NAD</keyword>
<dbReference type="RefSeq" id="WP_243479859.1">
    <property type="nucleotide sequence ID" value="NZ_CP063982.1"/>
</dbReference>
<gene>
    <name evidence="10" type="ORF">DHf2319_06075</name>
</gene>
<comment type="cofactor">
    <cofactor evidence="1 8">
        <name>FMN</name>
        <dbReference type="ChEBI" id="CHEBI:58210"/>
    </cofactor>
</comment>
<evidence type="ECO:0000256" key="5">
    <source>
        <dbReference type="ARBA" id="ARBA00022857"/>
    </source>
</evidence>
<evidence type="ECO:0000256" key="7">
    <source>
        <dbReference type="ARBA" id="ARBA00023027"/>
    </source>
</evidence>
<dbReference type="InterPro" id="IPR029479">
    <property type="entry name" value="Nitroreductase"/>
</dbReference>
<keyword evidence="3 8" id="KW-0285">Flavoprotein</keyword>
<dbReference type="SUPFAM" id="SSF55469">
    <property type="entry name" value="FMN-dependent nitroreductase-like"/>
    <property type="match status" value="1"/>
</dbReference>
<sequence length="191" mass="20978">MSNSTLDRLLSRRSVKLVGAPGPTEADIESALACVVRAPDHAKLRLWRFVLIRQPDIVAVGEKAISIMAAAGKPMTPEKQASTRAWLADLPLLIGLAYQIHHDHPKVPEIEQTLAMGAGVMNFQNAMHAMGFATYWSTGLATFTEDMPEYLGFDTLEQQFVGFLAVGTPKNAVVPAERPDPWSIARRWQAD</sequence>
<evidence type="ECO:0000256" key="3">
    <source>
        <dbReference type="ARBA" id="ARBA00022630"/>
    </source>
</evidence>
<dbReference type="CDD" id="cd02135">
    <property type="entry name" value="YdjA-like"/>
    <property type="match status" value="1"/>
</dbReference>
<dbReference type="InterPro" id="IPR026021">
    <property type="entry name" value="YdjA-like"/>
</dbReference>
<dbReference type="PIRSF" id="PIRSF000232">
    <property type="entry name" value="YdjA"/>
    <property type="match status" value="1"/>
</dbReference>
<organism evidence="10 11">
    <name type="scientific">Orrella daihaiensis</name>
    <dbReference type="NCBI Taxonomy" id="2782176"/>
    <lineage>
        <taxon>Bacteria</taxon>
        <taxon>Pseudomonadati</taxon>
        <taxon>Pseudomonadota</taxon>
        <taxon>Betaproteobacteria</taxon>
        <taxon>Burkholderiales</taxon>
        <taxon>Alcaligenaceae</taxon>
        <taxon>Orrella</taxon>
    </lineage>
</organism>
<evidence type="ECO:0000313" key="10">
    <source>
        <dbReference type="EMBL" id="UOD51394.1"/>
    </source>
</evidence>
<evidence type="ECO:0000256" key="6">
    <source>
        <dbReference type="ARBA" id="ARBA00023002"/>
    </source>
</evidence>
<dbReference type="EMBL" id="CP063982">
    <property type="protein sequence ID" value="UOD51394.1"/>
    <property type="molecule type" value="Genomic_DNA"/>
</dbReference>
<dbReference type="Gene3D" id="3.40.109.10">
    <property type="entry name" value="NADH Oxidase"/>
    <property type="match status" value="1"/>
</dbReference>
<dbReference type="InterPro" id="IPR000415">
    <property type="entry name" value="Nitroreductase-like"/>
</dbReference>
<reference evidence="10 11" key="1">
    <citation type="submission" date="2020-11" db="EMBL/GenBank/DDBJ databases">
        <title>Algicoccus daihaiensis sp.nov., isolated from Daihai Lake in Inner Mongolia.</title>
        <authorList>
            <person name="Kai J."/>
        </authorList>
    </citation>
    <scope>NUCLEOTIDE SEQUENCE [LARGE SCALE GENOMIC DNA]</scope>
    <source>
        <strain evidence="11">f23</strain>
    </source>
</reference>
<evidence type="ECO:0000313" key="11">
    <source>
        <dbReference type="Proteomes" id="UP000831607"/>
    </source>
</evidence>
<keyword evidence="6 8" id="KW-0560">Oxidoreductase</keyword>
<keyword evidence="11" id="KW-1185">Reference proteome</keyword>
<dbReference type="EC" id="1.-.-.-" evidence="8"/>
<dbReference type="Proteomes" id="UP000831607">
    <property type="component" value="Chromosome"/>
</dbReference>
<dbReference type="InterPro" id="IPR052530">
    <property type="entry name" value="NAD(P)H_nitroreductase"/>
</dbReference>
<keyword evidence="5 8" id="KW-0521">NADP</keyword>
<evidence type="ECO:0000256" key="8">
    <source>
        <dbReference type="PIRNR" id="PIRNR000232"/>
    </source>
</evidence>
<dbReference type="Pfam" id="PF00881">
    <property type="entry name" value="Nitroreductase"/>
    <property type="match status" value="1"/>
</dbReference>
<protein>
    <recommendedName>
        <fullName evidence="8">Putative NAD(P)H nitroreductase</fullName>
        <ecNumber evidence="8">1.-.-.-</ecNumber>
    </recommendedName>
</protein>
<evidence type="ECO:0000256" key="4">
    <source>
        <dbReference type="ARBA" id="ARBA00022643"/>
    </source>
</evidence>
<accession>A0ABY4ATL4</accession>
<dbReference type="PANTHER" id="PTHR43821:SF1">
    <property type="entry name" value="NAD(P)H NITROREDUCTASE YDJA-RELATED"/>
    <property type="match status" value="1"/>
</dbReference>
<dbReference type="PANTHER" id="PTHR43821">
    <property type="entry name" value="NAD(P)H NITROREDUCTASE YDJA-RELATED"/>
    <property type="match status" value="1"/>
</dbReference>
<name>A0ABY4ATL4_9BURK</name>
<comment type="similarity">
    <text evidence="2 8">Belongs to the nitroreductase family.</text>
</comment>
<evidence type="ECO:0000256" key="1">
    <source>
        <dbReference type="ARBA" id="ARBA00001917"/>
    </source>
</evidence>
<evidence type="ECO:0000259" key="9">
    <source>
        <dbReference type="Pfam" id="PF00881"/>
    </source>
</evidence>
<proteinExistence type="inferred from homology"/>
<evidence type="ECO:0000256" key="2">
    <source>
        <dbReference type="ARBA" id="ARBA00007118"/>
    </source>
</evidence>
<feature type="domain" description="Nitroreductase" evidence="9">
    <location>
        <begin position="10"/>
        <end position="167"/>
    </location>
</feature>
<keyword evidence="4 8" id="KW-0288">FMN</keyword>